<evidence type="ECO:0000313" key="1">
    <source>
        <dbReference type="EMBL" id="EGO26533.1"/>
    </source>
</evidence>
<dbReference type="KEGG" id="sla:SERLADRAFT_463706"/>
<dbReference type="HOGENOM" id="CLU_3107839_0_0_1"/>
<protein>
    <submittedName>
        <fullName evidence="1">Uncharacterized protein</fullName>
    </submittedName>
</protein>
<gene>
    <name evidence="1" type="ORF">SERLADRAFT_463706</name>
</gene>
<accession>F8NQ54</accession>
<dbReference type="RefSeq" id="XP_007316706.1">
    <property type="nucleotide sequence ID" value="XM_007316644.1"/>
</dbReference>
<dbReference type="AlphaFoldDB" id="F8NQ54"/>
<organism>
    <name type="scientific">Serpula lacrymans var. lacrymans (strain S7.9)</name>
    <name type="common">Dry rot fungus</name>
    <dbReference type="NCBI Taxonomy" id="578457"/>
    <lineage>
        <taxon>Eukaryota</taxon>
        <taxon>Fungi</taxon>
        <taxon>Dikarya</taxon>
        <taxon>Basidiomycota</taxon>
        <taxon>Agaricomycotina</taxon>
        <taxon>Agaricomycetes</taxon>
        <taxon>Agaricomycetidae</taxon>
        <taxon>Boletales</taxon>
        <taxon>Coniophorineae</taxon>
        <taxon>Serpulaceae</taxon>
        <taxon>Serpula</taxon>
    </lineage>
</organism>
<proteinExistence type="predicted"/>
<dbReference type="EMBL" id="GL945432">
    <property type="protein sequence ID" value="EGO26533.1"/>
    <property type="molecule type" value="Genomic_DNA"/>
</dbReference>
<dbReference type="GeneID" id="18818615"/>
<name>F8NQ54_SERL9</name>
<reference evidence="1" key="1">
    <citation type="submission" date="2011-04" db="EMBL/GenBank/DDBJ databases">
        <title>Evolution of plant cell wall degrading machinery underlies the functional diversity of forest fungi.</title>
        <authorList>
            <consortium name="US DOE Joint Genome Institute (JGI-PGF)"/>
            <person name="Eastwood D.C."/>
            <person name="Floudas D."/>
            <person name="Binder M."/>
            <person name="Majcherczyk A."/>
            <person name="Schneider P."/>
            <person name="Aerts A."/>
            <person name="Asiegbu F.O."/>
            <person name="Baker S.E."/>
            <person name="Barry K."/>
            <person name="Bendiksby M."/>
            <person name="Blumentritt M."/>
            <person name="Coutinho P.M."/>
            <person name="Cullen D."/>
            <person name="Cullen D."/>
            <person name="Gathman A."/>
            <person name="Goodell B."/>
            <person name="Henrissat B."/>
            <person name="Ihrmark K."/>
            <person name="Kauserud H."/>
            <person name="Kohler A."/>
            <person name="LaButti K."/>
            <person name="Lapidus A."/>
            <person name="Lavin J.L."/>
            <person name="Lee Y.-H."/>
            <person name="Lindquist E."/>
            <person name="Lilly W."/>
            <person name="Lucas S."/>
            <person name="Morin E."/>
            <person name="Murat C."/>
            <person name="Oguiza J.A."/>
            <person name="Park J."/>
            <person name="Pisabarro A.G."/>
            <person name="Riley R."/>
            <person name="Rosling A."/>
            <person name="Salamov A."/>
            <person name="Schmidt O."/>
            <person name="Schmutz J."/>
            <person name="Skrede I."/>
            <person name="Stenlid J."/>
            <person name="Wiebenga A."/>
            <person name="Xie X."/>
            <person name="Kues U."/>
            <person name="Hibbett D.S."/>
            <person name="Hoffmeister D."/>
            <person name="Hogberg N."/>
            <person name="Martin F."/>
            <person name="Grigoriev I.V."/>
            <person name="Watkinson S.C."/>
        </authorList>
    </citation>
    <scope>NUCLEOTIDE SEQUENCE</scope>
    <source>
        <strain evidence="1">S7.9</strain>
    </source>
</reference>
<dbReference type="Proteomes" id="UP000008064">
    <property type="component" value="Unassembled WGS sequence"/>
</dbReference>
<sequence length="62" mass="7174">MNSYEIDVPCLMPVVWYCGTTCVHIVARNYPAVIVLVLENGVRGLFETMRIWFRATVLRVQE</sequence>